<dbReference type="OrthoDB" id="10265614at2759"/>
<proteinExistence type="predicted"/>
<dbReference type="InterPro" id="IPR043502">
    <property type="entry name" value="DNA/RNA_pol_sf"/>
</dbReference>
<comment type="caution">
    <text evidence="1">The sequence shown here is derived from an EMBL/GenBank/DDBJ whole genome shotgun (WGS) entry which is preliminary data.</text>
</comment>
<dbReference type="PANTHER" id="PTHR48144">
    <property type="entry name" value="DNA-DIRECTED DNA POLYMERASE"/>
    <property type="match status" value="1"/>
</dbReference>
<organism evidence="1 2">
    <name type="scientific">Phytophthora lilii</name>
    <dbReference type="NCBI Taxonomy" id="2077276"/>
    <lineage>
        <taxon>Eukaryota</taxon>
        <taxon>Sar</taxon>
        <taxon>Stramenopiles</taxon>
        <taxon>Oomycota</taxon>
        <taxon>Peronosporomycetes</taxon>
        <taxon>Peronosporales</taxon>
        <taxon>Peronosporaceae</taxon>
        <taxon>Phytophthora</taxon>
    </lineage>
</organism>
<reference evidence="1" key="1">
    <citation type="submission" date="2023-04" db="EMBL/GenBank/DDBJ databases">
        <title>Phytophthora lilii NBRC 32176.</title>
        <authorList>
            <person name="Ichikawa N."/>
            <person name="Sato H."/>
            <person name="Tonouchi N."/>
        </authorList>
    </citation>
    <scope>NUCLEOTIDE SEQUENCE</scope>
    <source>
        <strain evidence="1">NBRC 32176</strain>
    </source>
</reference>
<evidence type="ECO:0000313" key="2">
    <source>
        <dbReference type="Proteomes" id="UP001165083"/>
    </source>
</evidence>
<keyword evidence="2" id="KW-1185">Reference proteome</keyword>
<dbReference type="Proteomes" id="UP001165083">
    <property type="component" value="Unassembled WGS sequence"/>
</dbReference>
<dbReference type="SUPFAM" id="SSF56672">
    <property type="entry name" value="DNA/RNA polymerases"/>
    <property type="match status" value="1"/>
</dbReference>
<evidence type="ECO:0000313" key="1">
    <source>
        <dbReference type="EMBL" id="GMF26223.1"/>
    </source>
</evidence>
<accession>A0A9W6U6T0</accession>
<dbReference type="AlphaFoldDB" id="A0A9W6U6T0"/>
<gene>
    <name evidence="1" type="ORF">Plil01_001089900</name>
</gene>
<sequence>MTRDNQKHHIKHKVADFDAVSLYPSGMDEMNGYAKGKAKLFRDAIPSDADFYIARVRIDSIGKDRHFPLQSFYDNGSRNFTNDLVGLTLIMGKQALEDLISFQNAKFTIIEGCYWNEGFNSKIGETIQKMFNARLKKRYSSATTRQSRIISMITHARTFIE</sequence>
<dbReference type="PANTHER" id="PTHR48144:SF2">
    <property type="entry name" value="DNA-DIRECTED DNA POLYMERASE"/>
    <property type="match status" value="1"/>
</dbReference>
<name>A0A9W6U6T0_9STRA</name>
<dbReference type="EMBL" id="BSXW01000595">
    <property type="protein sequence ID" value="GMF26223.1"/>
    <property type="molecule type" value="Genomic_DNA"/>
</dbReference>
<protein>
    <submittedName>
        <fullName evidence="1">Unnamed protein product</fullName>
    </submittedName>
</protein>